<proteinExistence type="predicted"/>
<comment type="subcellular location">
    <subcellularLocation>
        <location evidence="1">Secreted</location>
    </subcellularLocation>
</comment>
<dbReference type="EMBL" id="LAZR01027686">
    <property type="protein sequence ID" value="KKL64953.1"/>
    <property type="molecule type" value="Genomic_DNA"/>
</dbReference>
<evidence type="ECO:0000256" key="1">
    <source>
        <dbReference type="ARBA" id="ARBA00004613"/>
    </source>
</evidence>
<dbReference type="PANTHER" id="PTHR34216:SF3">
    <property type="entry name" value="POLY-BETA-1,6-N-ACETYL-D-GLUCOSAMINE N-DEACETYLASE"/>
    <property type="match status" value="1"/>
</dbReference>
<dbReference type="SUPFAM" id="SSF88713">
    <property type="entry name" value="Glycoside hydrolase/deacetylase"/>
    <property type="match status" value="1"/>
</dbReference>
<dbReference type="GO" id="GO:0005975">
    <property type="term" value="P:carbohydrate metabolic process"/>
    <property type="evidence" value="ECO:0007669"/>
    <property type="project" value="InterPro"/>
</dbReference>
<dbReference type="InterPro" id="IPR051398">
    <property type="entry name" value="Polysacch_Deacetylase"/>
</dbReference>
<name>A0A0F9DSZ2_9ZZZZ</name>
<evidence type="ECO:0000259" key="3">
    <source>
        <dbReference type="PROSITE" id="PS51677"/>
    </source>
</evidence>
<reference evidence="4" key="1">
    <citation type="journal article" date="2015" name="Nature">
        <title>Complex archaea that bridge the gap between prokaryotes and eukaryotes.</title>
        <authorList>
            <person name="Spang A."/>
            <person name="Saw J.H."/>
            <person name="Jorgensen S.L."/>
            <person name="Zaremba-Niedzwiedzka K."/>
            <person name="Martijn J."/>
            <person name="Lind A.E."/>
            <person name="van Eijk R."/>
            <person name="Schleper C."/>
            <person name="Guy L."/>
            <person name="Ettema T.J."/>
        </authorList>
    </citation>
    <scope>NUCLEOTIDE SEQUENCE</scope>
</reference>
<evidence type="ECO:0000313" key="4">
    <source>
        <dbReference type="EMBL" id="KKL64953.1"/>
    </source>
</evidence>
<evidence type="ECO:0000256" key="2">
    <source>
        <dbReference type="ARBA" id="ARBA00022729"/>
    </source>
</evidence>
<sequence>MLNLYKDAVTILLYHGVTKHKSHNIENVSRKHLDIKTFTNHMRFVKQNANVISMSDIINMSDAEKISGRHVAITFDDGFENNYSVAAPILDKLGVPATFYISAGIINTDLMFWVDELEDCINTTTEKNIAVNLGGFKRSFDISSNKKKLEALNTIKSHCKKCSSEEKNWIVLQVQEETNVIGLTGRSPNYRKLNWEQVRKLHSHSLFTIGGHGLYHDVLSKLKPSALRK</sequence>
<dbReference type="Pfam" id="PF01522">
    <property type="entry name" value="Polysacc_deac_1"/>
    <property type="match status" value="1"/>
</dbReference>
<dbReference type="AlphaFoldDB" id="A0A0F9DSZ2"/>
<accession>A0A0F9DSZ2</accession>
<organism evidence="4">
    <name type="scientific">marine sediment metagenome</name>
    <dbReference type="NCBI Taxonomy" id="412755"/>
    <lineage>
        <taxon>unclassified sequences</taxon>
        <taxon>metagenomes</taxon>
        <taxon>ecological metagenomes</taxon>
    </lineage>
</organism>
<dbReference type="InterPro" id="IPR011330">
    <property type="entry name" value="Glyco_hydro/deAcase_b/a-brl"/>
</dbReference>
<dbReference type="InterPro" id="IPR002509">
    <property type="entry name" value="NODB_dom"/>
</dbReference>
<feature type="non-terminal residue" evidence="4">
    <location>
        <position position="229"/>
    </location>
</feature>
<protein>
    <recommendedName>
        <fullName evidence="3">NodB homology domain-containing protein</fullName>
    </recommendedName>
</protein>
<dbReference type="CDD" id="cd10918">
    <property type="entry name" value="CE4_NodB_like_5s_6s"/>
    <property type="match status" value="1"/>
</dbReference>
<keyword evidence="2" id="KW-0732">Signal</keyword>
<dbReference type="GO" id="GO:0005576">
    <property type="term" value="C:extracellular region"/>
    <property type="evidence" value="ECO:0007669"/>
    <property type="project" value="UniProtKB-SubCell"/>
</dbReference>
<gene>
    <name evidence="4" type="ORF">LCGC14_2159810</name>
</gene>
<dbReference type="PROSITE" id="PS51677">
    <property type="entry name" value="NODB"/>
    <property type="match status" value="1"/>
</dbReference>
<dbReference type="Gene3D" id="3.20.20.370">
    <property type="entry name" value="Glycoside hydrolase/deacetylase"/>
    <property type="match status" value="1"/>
</dbReference>
<feature type="domain" description="NodB homology" evidence="3">
    <location>
        <begin position="69"/>
        <end position="229"/>
    </location>
</feature>
<comment type="caution">
    <text evidence="4">The sequence shown here is derived from an EMBL/GenBank/DDBJ whole genome shotgun (WGS) entry which is preliminary data.</text>
</comment>
<dbReference type="GO" id="GO:0016810">
    <property type="term" value="F:hydrolase activity, acting on carbon-nitrogen (but not peptide) bonds"/>
    <property type="evidence" value="ECO:0007669"/>
    <property type="project" value="InterPro"/>
</dbReference>
<dbReference type="PANTHER" id="PTHR34216">
    <property type="match status" value="1"/>
</dbReference>